<sequence>MQFHVPSGPSEVIVTGTFDNWTQSLPLVKTSKGDFELTLPLGPEQAEGEKILFKFVVDGNWVTSDDYETENDGGNVNNVIYYSNLTATSEEKGSKIPEAGGLVAATGAASAPTGGVTSSSNKENDLSTTVMPSEEGKQVTSGEPGIAVPTNASEIKEFSEVRNVNAKDLNEKIKAEEAAEEAAGANGVTTTVLPSSEGKQVTSGEPGIAVPENAADIKEFSEVRDVNPKDLNEKIKAEEATGPTKTVKVKKVIKKNKITGEEIVVSSEPVDDEQPKTLDPAKDTTKDTTKDSTKTTNGTSSTPAAATTTTTKTTEEPSKTTSSKTTPAKTASTPSKTPKKAASTPAKKEEKSKQGFFSKVKSLLK</sequence>
<dbReference type="InterPro" id="IPR050827">
    <property type="entry name" value="CRP1_MDG1_kinase"/>
</dbReference>
<evidence type="ECO:0000256" key="1">
    <source>
        <dbReference type="ARBA" id="ARBA00022553"/>
    </source>
</evidence>
<evidence type="ECO:0000256" key="2">
    <source>
        <dbReference type="ARBA" id="ARBA00038216"/>
    </source>
</evidence>
<proteinExistence type="inferred from homology"/>
<dbReference type="Pfam" id="PF16561">
    <property type="entry name" value="AMPK1_CBM"/>
    <property type="match status" value="1"/>
</dbReference>
<feature type="compositionally biased region" description="Basic residues" evidence="3">
    <location>
        <begin position="247"/>
        <end position="257"/>
    </location>
</feature>
<feature type="domain" description="AMP-activated protein kinase glycogen-binding" evidence="4">
    <location>
        <begin position="6"/>
        <end position="81"/>
    </location>
</feature>
<dbReference type="PhylomeDB" id="A0A061AW62"/>
<accession>A0A061AW62</accession>
<feature type="compositionally biased region" description="Basic and acidic residues" evidence="3">
    <location>
        <begin position="273"/>
        <end position="293"/>
    </location>
</feature>
<dbReference type="VEuPathDB" id="FungiDB:BON22_3681"/>
<dbReference type="GO" id="GO:0019901">
    <property type="term" value="F:protein kinase binding"/>
    <property type="evidence" value="ECO:0007669"/>
    <property type="project" value="TreeGrafter"/>
</dbReference>
<feature type="compositionally biased region" description="Basic and acidic residues" evidence="3">
    <location>
        <begin position="230"/>
        <end position="239"/>
    </location>
</feature>
<dbReference type="InterPro" id="IPR032640">
    <property type="entry name" value="AMPK1_CBM"/>
</dbReference>
<dbReference type="CDD" id="cd02859">
    <property type="entry name" value="E_set_AMPKbeta_like_N"/>
    <property type="match status" value="1"/>
</dbReference>
<organism evidence="5">
    <name type="scientific">Cyberlindnera fabianii</name>
    <name type="common">Yeast</name>
    <name type="synonym">Hansenula fabianii</name>
    <dbReference type="NCBI Taxonomy" id="36022"/>
    <lineage>
        <taxon>Eukaryota</taxon>
        <taxon>Fungi</taxon>
        <taxon>Dikarya</taxon>
        <taxon>Ascomycota</taxon>
        <taxon>Saccharomycotina</taxon>
        <taxon>Saccharomycetes</taxon>
        <taxon>Phaffomycetales</taxon>
        <taxon>Phaffomycetaceae</taxon>
        <taxon>Cyberlindnera</taxon>
    </lineage>
</organism>
<protein>
    <submittedName>
        <fullName evidence="5">CYFA0S07e01992g1_1</fullName>
    </submittedName>
</protein>
<keyword evidence="1" id="KW-0597">Phosphoprotein</keyword>
<evidence type="ECO:0000259" key="4">
    <source>
        <dbReference type="Pfam" id="PF16561"/>
    </source>
</evidence>
<dbReference type="EMBL" id="LK052892">
    <property type="protein sequence ID" value="CDR41427.1"/>
    <property type="molecule type" value="Genomic_DNA"/>
</dbReference>
<dbReference type="GO" id="GO:0031588">
    <property type="term" value="C:nucleotide-activated protein kinase complex"/>
    <property type="evidence" value="ECO:0007669"/>
    <property type="project" value="TreeGrafter"/>
</dbReference>
<reference evidence="5" key="1">
    <citation type="journal article" date="2014" name="Genome Announc.">
        <title>Genome sequence of the yeast Cyberlindnera fabianii (Hansenula fabianii).</title>
        <authorList>
            <person name="Freel K.C."/>
            <person name="Sarilar V."/>
            <person name="Neuveglise C."/>
            <person name="Devillers H."/>
            <person name="Friedrich A."/>
            <person name="Schacherer J."/>
        </authorList>
    </citation>
    <scope>NUCLEOTIDE SEQUENCE</scope>
    <source>
        <strain evidence="5">YJS4271</strain>
    </source>
</reference>
<dbReference type="GO" id="GO:0007165">
    <property type="term" value="P:signal transduction"/>
    <property type="evidence" value="ECO:0007669"/>
    <property type="project" value="TreeGrafter"/>
</dbReference>
<dbReference type="Gene3D" id="2.60.40.10">
    <property type="entry name" value="Immunoglobulins"/>
    <property type="match status" value="1"/>
</dbReference>
<dbReference type="GO" id="GO:0005737">
    <property type="term" value="C:cytoplasm"/>
    <property type="evidence" value="ECO:0007669"/>
    <property type="project" value="TreeGrafter"/>
</dbReference>
<gene>
    <name evidence="5" type="ORF">CYFA0S_07e01992g</name>
</gene>
<dbReference type="AlphaFoldDB" id="A0A061AW62"/>
<evidence type="ECO:0000313" key="5">
    <source>
        <dbReference type="EMBL" id="CDR41427.1"/>
    </source>
</evidence>
<evidence type="ECO:0000256" key="3">
    <source>
        <dbReference type="SAM" id="MobiDB-lite"/>
    </source>
</evidence>
<feature type="compositionally biased region" description="Low complexity" evidence="3">
    <location>
        <begin position="109"/>
        <end position="120"/>
    </location>
</feature>
<dbReference type="PANTHER" id="PTHR10343">
    <property type="entry name" value="5'-AMP-ACTIVATED PROTEIN KINASE , BETA SUBUNIT"/>
    <property type="match status" value="1"/>
</dbReference>
<name>A0A061AW62_CYBFA</name>
<feature type="region of interest" description="Disordered" evidence="3">
    <location>
        <begin position="230"/>
        <end position="365"/>
    </location>
</feature>
<feature type="compositionally biased region" description="Low complexity" evidence="3">
    <location>
        <begin position="294"/>
        <end position="312"/>
    </location>
</feature>
<feature type="region of interest" description="Disordered" evidence="3">
    <location>
        <begin position="109"/>
        <end position="148"/>
    </location>
</feature>
<dbReference type="PANTHER" id="PTHR10343:SF81">
    <property type="entry name" value="CRUCIFORM DNA-RECOGNIZING PROTEIN 1-RELATED"/>
    <property type="match status" value="1"/>
</dbReference>
<feature type="compositionally biased region" description="Low complexity" evidence="3">
    <location>
        <begin position="319"/>
        <end position="345"/>
    </location>
</feature>
<dbReference type="SUPFAM" id="SSF81296">
    <property type="entry name" value="E set domains"/>
    <property type="match status" value="1"/>
</dbReference>
<dbReference type="InterPro" id="IPR014756">
    <property type="entry name" value="Ig_E-set"/>
</dbReference>
<dbReference type="OrthoDB" id="5976022at2759"/>
<dbReference type="GO" id="GO:0005634">
    <property type="term" value="C:nucleus"/>
    <property type="evidence" value="ECO:0007669"/>
    <property type="project" value="TreeGrafter"/>
</dbReference>
<comment type="similarity">
    <text evidence="2">Belongs to the CRP1/MDG1 family.</text>
</comment>
<dbReference type="InterPro" id="IPR013783">
    <property type="entry name" value="Ig-like_fold"/>
</dbReference>